<dbReference type="EMBL" id="FRAB01000017">
    <property type="protein sequence ID" value="SHK25798.1"/>
    <property type="molecule type" value="Genomic_DNA"/>
</dbReference>
<dbReference type="OrthoDB" id="9102167at2"/>
<proteinExistence type="predicted"/>
<dbReference type="RefSeq" id="WP_159442573.1">
    <property type="nucleotide sequence ID" value="NZ_CADFGY010000020.1"/>
</dbReference>
<reference evidence="1 2" key="1">
    <citation type="submission" date="2016-11" db="EMBL/GenBank/DDBJ databases">
        <authorList>
            <person name="Jaros S."/>
            <person name="Januszkiewicz K."/>
            <person name="Wedrychowicz H."/>
        </authorList>
    </citation>
    <scope>NUCLEOTIDE SEQUENCE [LARGE SCALE GENOMIC DNA]</scope>
    <source>
        <strain evidence="1 2">LMG 20594</strain>
    </source>
</reference>
<dbReference type="Proteomes" id="UP000184395">
    <property type="component" value="Unassembled WGS sequence"/>
</dbReference>
<evidence type="ECO:0000313" key="2">
    <source>
        <dbReference type="Proteomes" id="UP000184395"/>
    </source>
</evidence>
<accession>A0A1M6R0D3</accession>
<dbReference type="STRING" id="169427.SAMN05192548_101739"/>
<organism evidence="1 2">
    <name type="scientific">Paraburkholderia terricola</name>
    <dbReference type="NCBI Taxonomy" id="169427"/>
    <lineage>
        <taxon>Bacteria</taxon>
        <taxon>Pseudomonadati</taxon>
        <taxon>Pseudomonadota</taxon>
        <taxon>Betaproteobacteria</taxon>
        <taxon>Burkholderiales</taxon>
        <taxon>Burkholderiaceae</taxon>
        <taxon>Paraburkholderia</taxon>
    </lineage>
</organism>
<name>A0A1M6R0D3_9BURK</name>
<sequence>MTRHLEPMLVGDTVTYGSYFDMRWRGVYHVNLVVTRKSEPKPVKVNFDVDQQF</sequence>
<protein>
    <submittedName>
        <fullName evidence="1">Uncharacterized protein</fullName>
    </submittedName>
</protein>
<gene>
    <name evidence="1" type="ORF">SAMN05192548_101739</name>
</gene>
<dbReference type="AlphaFoldDB" id="A0A1M6R0D3"/>
<evidence type="ECO:0000313" key="1">
    <source>
        <dbReference type="EMBL" id="SHK25798.1"/>
    </source>
</evidence>